<sequence length="522" mass="59595">MTRVHGLNETPLPRRRVVWHKPMAFLSLLIAFNVATMLMKAYLNAIRWLQNYYTPELLAEQGRLYSDRANGTTVLHWPIHRNVSELTTFPGAFFYGFGIRQALMQFLEAKENETFGRCQHVLFLSSRLGEFCVWINPPTETDTSDEIQVFQALVNWQQSSFLWIKLAVRIVLTAYVCRELAVYYNNYNILATNFIKVGLSNKSIVKIQIYVGDPTCVILSNVWVSLVFVLDFWFSIDSVGEALLAISQVHDLPAFLLAILYCSRSVWFAYFSMRASIIVIKRFHLEHYFQPIDPTMVAIAAVVYTATLMILSTTTPLMHVEYLLWDVTLSEAAQLEAIDTFPITTGITLALGAIPIIFSVGAKLYHSRSKRQVQRGPSAKLFAQPSRRTSLVIYNDLKQRMAFKILGLGRLFNDTDSVGGSLYKLHERNPAYNLMPLFSYRGSDCFVACYMSNGQVDSRMRLTLWRCLDCMEKNQDQAIHVCKTEHDNCLSRLDATPCATFFPRHPSALCIHIGKDKSPWIL</sequence>
<gene>
    <name evidence="2" type="ORF">Ae201684_011828</name>
</gene>
<evidence type="ECO:0000313" key="3">
    <source>
        <dbReference type="Proteomes" id="UP000481153"/>
    </source>
</evidence>
<name>A0A6G0WTF3_9STRA</name>
<feature type="transmembrane region" description="Helical" evidence="1">
    <location>
        <begin position="340"/>
        <end position="365"/>
    </location>
</feature>
<evidence type="ECO:0000256" key="1">
    <source>
        <dbReference type="SAM" id="Phobius"/>
    </source>
</evidence>
<comment type="caution">
    <text evidence="2">The sequence shown here is derived from an EMBL/GenBank/DDBJ whole genome shotgun (WGS) entry which is preliminary data.</text>
</comment>
<feature type="transmembrane region" description="Helical" evidence="1">
    <location>
        <begin position="254"/>
        <end position="273"/>
    </location>
</feature>
<organism evidence="2 3">
    <name type="scientific">Aphanomyces euteiches</name>
    <dbReference type="NCBI Taxonomy" id="100861"/>
    <lineage>
        <taxon>Eukaryota</taxon>
        <taxon>Sar</taxon>
        <taxon>Stramenopiles</taxon>
        <taxon>Oomycota</taxon>
        <taxon>Saprolegniomycetes</taxon>
        <taxon>Saprolegniales</taxon>
        <taxon>Verrucalvaceae</taxon>
        <taxon>Aphanomyces</taxon>
    </lineage>
</organism>
<feature type="transmembrane region" description="Helical" evidence="1">
    <location>
        <begin position="294"/>
        <end position="320"/>
    </location>
</feature>
<reference evidence="2 3" key="1">
    <citation type="submission" date="2019-07" db="EMBL/GenBank/DDBJ databases">
        <title>Genomics analysis of Aphanomyces spp. identifies a new class of oomycete effector associated with host adaptation.</title>
        <authorList>
            <person name="Gaulin E."/>
        </authorList>
    </citation>
    <scope>NUCLEOTIDE SEQUENCE [LARGE SCALE GENOMIC DNA]</scope>
    <source>
        <strain evidence="2 3">ATCC 201684</strain>
    </source>
</reference>
<keyword evidence="3" id="KW-1185">Reference proteome</keyword>
<evidence type="ECO:0000313" key="2">
    <source>
        <dbReference type="EMBL" id="KAF0730713.1"/>
    </source>
</evidence>
<keyword evidence="1" id="KW-0812">Transmembrane</keyword>
<dbReference type="AlphaFoldDB" id="A0A6G0WTF3"/>
<dbReference type="VEuPathDB" id="FungiDB:AeMF1_000878"/>
<proteinExistence type="predicted"/>
<protein>
    <submittedName>
        <fullName evidence="2">Uncharacterized protein</fullName>
    </submittedName>
</protein>
<feature type="transmembrane region" description="Helical" evidence="1">
    <location>
        <begin position="23"/>
        <end position="43"/>
    </location>
</feature>
<keyword evidence="1" id="KW-1133">Transmembrane helix</keyword>
<dbReference type="EMBL" id="VJMJ01000151">
    <property type="protein sequence ID" value="KAF0730713.1"/>
    <property type="molecule type" value="Genomic_DNA"/>
</dbReference>
<feature type="transmembrane region" description="Helical" evidence="1">
    <location>
        <begin position="216"/>
        <end position="234"/>
    </location>
</feature>
<accession>A0A6G0WTF3</accession>
<keyword evidence="1" id="KW-0472">Membrane</keyword>
<dbReference type="Proteomes" id="UP000481153">
    <property type="component" value="Unassembled WGS sequence"/>
</dbReference>